<feature type="transmembrane region" description="Helical" evidence="1">
    <location>
        <begin position="79"/>
        <end position="99"/>
    </location>
</feature>
<evidence type="ECO:0000313" key="4">
    <source>
        <dbReference type="Proteomes" id="UP001296967"/>
    </source>
</evidence>
<protein>
    <recommendedName>
        <fullName evidence="2">VanZ-like domain-containing protein</fullName>
    </recommendedName>
</protein>
<evidence type="ECO:0000259" key="2">
    <source>
        <dbReference type="Pfam" id="PF04892"/>
    </source>
</evidence>
<accession>A0AAJ0UCR5</accession>
<evidence type="ECO:0000256" key="1">
    <source>
        <dbReference type="SAM" id="Phobius"/>
    </source>
</evidence>
<sequence length="128" mass="13321">MITALFRSIPIRLGASLALTGAIAFLSLVPGYPQEGDAKLVVMIGSVPSLLQNAMHVALYALLTVLWAAALVRFKRPILLAALFATGYGALLEFAQLFASGRYASLFDIGLNTAGVLIGVAVAASLTT</sequence>
<keyword evidence="4" id="KW-1185">Reference proteome</keyword>
<dbReference type="Proteomes" id="UP001296967">
    <property type="component" value="Unassembled WGS sequence"/>
</dbReference>
<comment type="caution">
    <text evidence="3">The sequence shown here is derived from an EMBL/GenBank/DDBJ whole genome shotgun (WGS) entry which is preliminary data.</text>
</comment>
<evidence type="ECO:0000313" key="3">
    <source>
        <dbReference type="EMBL" id="MBK5929133.1"/>
    </source>
</evidence>
<reference evidence="3" key="1">
    <citation type="submission" date="2017-05" db="EMBL/GenBank/DDBJ databases">
        <authorList>
            <person name="Imhoff J.F."/>
            <person name="Rahn T."/>
            <person name="Kuenzel S."/>
            <person name="Neulinger S.C."/>
        </authorList>
    </citation>
    <scope>NUCLEOTIDE SEQUENCE</scope>
    <source>
        <strain evidence="3">DSM 4395</strain>
    </source>
</reference>
<dbReference type="Pfam" id="PF04892">
    <property type="entry name" value="VanZ"/>
    <property type="match status" value="1"/>
</dbReference>
<gene>
    <name evidence="3" type="ORF">CCR82_00925</name>
</gene>
<name>A0AAJ0UCR5_HALSE</name>
<keyword evidence="1" id="KW-1133">Transmembrane helix</keyword>
<keyword evidence="1" id="KW-0812">Transmembrane</keyword>
<feature type="domain" description="VanZ-like" evidence="2">
    <location>
        <begin position="34"/>
        <end position="124"/>
    </location>
</feature>
<feature type="transmembrane region" description="Helical" evidence="1">
    <location>
        <begin position="55"/>
        <end position="72"/>
    </location>
</feature>
<dbReference type="RefSeq" id="WP_201243321.1">
    <property type="nucleotide sequence ID" value="NZ_NHSF01000008.1"/>
</dbReference>
<dbReference type="NCBIfam" id="NF037970">
    <property type="entry name" value="vanZ_1"/>
    <property type="match status" value="1"/>
</dbReference>
<organism evidence="3 4">
    <name type="scientific">Halochromatium salexigens</name>
    <name type="common">Chromatium salexigens</name>
    <dbReference type="NCBI Taxonomy" id="49447"/>
    <lineage>
        <taxon>Bacteria</taxon>
        <taxon>Pseudomonadati</taxon>
        <taxon>Pseudomonadota</taxon>
        <taxon>Gammaproteobacteria</taxon>
        <taxon>Chromatiales</taxon>
        <taxon>Chromatiaceae</taxon>
        <taxon>Halochromatium</taxon>
    </lineage>
</organism>
<keyword evidence="1" id="KW-0472">Membrane</keyword>
<proteinExistence type="predicted"/>
<reference evidence="3" key="2">
    <citation type="journal article" date="2020" name="Microorganisms">
        <title>Osmotic Adaptation and Compatible Solute Biosynthesis of Phototrophic Bacteria as Revealed from Genome Analyses.</title>
        <authorList>
            <person name="Imhoff J.F."/>
            <person name="Rahn T."/>
            <person name="Kunzel S."/>
            <person name="Keller A."/>
            <person name="Neulinger S.C."/>
        </authorList>
    </citation>
    <scope>NUCLEOTIDE SEQUENCE</scope>
    <source>
        <strain evidence="3">DSM 4395</strain>
    </source>
</reference>
<dbReference type="InterPro" id="IPR006976">
    <property type="entry name" value="VanZ-like"/>
</dbReference>
<dbReference type="AlphaFoldDB" id="A0AAJ0UCR5"/>
<feature type="transmembrane region" description="Helical" evidence="1">
    <location>
        <begin position="105"/>
        <end position="126"/>
    </location>
</feature>
<dbReference type="EMBL" id="NHSF01000008">
    <property type="protein sequence ID" value="MBK5929133.1"/>
    <property type="molecule type" value="Genomic_DNA"/>
</dbReference>